<comment type="caution">
    <text evidence="2">The sequence shown here is derived from an EMBL/GenBank/DDBJ whole genome shotgun (WGS) entry which is preliminary data.</text>
</comment>
<proteinExistence type="predicted"/>
<feature type="region of interest" description="Disordered" evidence="1">
    <location>
        <begin position="1"/>
        <end position="37"/>
    </location>
</feature>
<evidence type="ECO:0000313" key="3">
    <source>
        <dbReference type="Proteomes" id="UP001479290"/>
    </source>
</evidence>
<name>A0AAW1ZIZ7_CULAL</name>
<dbReference type="AlphaFoldDB" id="A0AAW1ZIZ7"/>
<feature type="compositionally biased region" description="Low complexity" evidence="1">
    <location>
        <begin position="20"/>
        <end position="35"/>
    </location>
</feature>
<evidence type="ECO:0000313" key="2">
    <source>
        <dbReference type="EMBL" id="KAK9961442.1"/>
    </source>
</evidence>
<dbReference type="Proteomes" id="UP001479290">
    <property type="component" value="Unassembled WGS sequence"/>
</dbReference>
<dbReference type="EMBL" id="JAWDJR010000016">
    <property type="protein sequence ID" value="KAK9961442.1"/>
    <property type="molecule type" value="Genomic_DNA"/>
</dbReference>
<evidence type="ECO:0000256" key="1">
    <source>
        <dbReference type="SAM" id="MobiDB-lite"/>
    </source>
</evidence>
<protein>
    <submittedName>
        <fullName evidence="2">Uncharacterized protein</fullName>
    </submittedName>
</protein>
<organism evidence="2 3">
    <name type="scientific">Culter alburnus</name>
    <name type="common">Topmouth culter</name>
    <dbReference type="NCBI Taxonomy" id="194366"/>
    <lineage>
        <taxon>Eukaryota</taxon>
        <taxon>Metazoa</taxon>
        <taxon>Chordata</taxon>
        <taxon>Craniata</taxon>
        <taxon>Vertebrata</taxon>
        <taxon>Euteleostomi</taxon>
        <taxon>Actinopterygii</taxon>
        <taxon>Neopterygii</taxon>
        <taxon>Teleostei</taxon>
        <taxon>Ostariophysi</taxon>
        <taxon>Cypriniformes</taxon>
        <taxon>Xenocyprididae</taxon>
        <taxon>Xenocypridinae</taxon>
        <taxon>Culter</taxon>
    </lineage>
</organism>
<gene>
    <name evidence="2" type="ORF">ABG768_009230</name>
</gene>
<sequence length="186" mass="20470">MDERSNTEEMHQSLVTRSIAQANSKSSTTSSAALRARARAEAARMQVSFAQKEAEMMVEEATLKAKMHILKKEKEAATATAEEAVFVAAVEKTDLDSRHDIDLPLLPSNAAQRTSEYVWQHSCSASEPISMHTSSQPAVETVKQEMSNLRIDNEDSHQQIAPKNMKPQLAVDTTQHIPGNVPSVQT</sequence>
<keyword evidence="3" id="KW-1185">Reference proteome</keyword>
<accession>A0AAW1ZIZ7</accession>
<reference evidence="2 3" key="1">
    <citation type="submission" date="2024-05" db="EMBL/GenBank/DDBJ databases">
        <title>A high-quality chromosomal-level genome assembly of Topmouth culter (Culter alburnus).</title>
        <authorList>
            <person name="Zhao H."/>
        </authorList>
    </citation>
    <scope>NUCLEOTIDE SEQUENCE [LARGE SCALE GENOMIC DNA]</scope>
    <source>
        <strain evidence="2">CATC2023</strain>
        <tissue evidence="2">Muscle</tissue>
    </source>
</reference>
<feature type="compositionally biased region" description="Basic and acidic residues" evidence="1">
    <location>
        <begin position="1"/>
        <end position="11"/>
    </location>
</feature>